<accession>A0A9D4U830</accession>
<dbReference type="InterPro" id="IPR013598">
    <property type="entry name" value="Exportin-1/Importin-b-like"/>
</dbReference>
<evidence type="ECO:0000313" key="2">
    <source>
        <dbReference type="EMBL" id="KAI5062865.1"/>
    </source>
</evidence>
<dbReference type="Proteomes" id="UP000886520">
    <property type="component" value="Chromosome 21"/>
</dbReference>
<dbReference type="SUPFAM" id="SSF48371">
    <property type="entry name" value="ARM repeat"/>
    <property type="match status" value="1"/>
</dbReference>
<dbReference type="Pfam" id="PF08389">
    <property type="entry name" value="Xpo1"/>
    <property type="match status" value="1"/>
</dbReference>
<dbReference type="PANTHER" id="PTHR12363">
    <property type="entry name" value="TRANSPORTIN 3 AND IMPORTIN 13"/>
    <property type="match status" value="1"/>
</dbReference>
<comment type="caution">
    <text evidence="2">The sequence shown here is derived from an EMBL/GenBank/DDBJ whole genome shotgun (WGS) entry which is preliminary data.</text>
</comment>
<dbReference type="Pfam" id="PF24138">
    <property type="entry name" value="TPR_TNPO3_IPO13_2nd"/>
    <property type="match status" value="1"/>
</dbReference>
<evidence type="ECO:0000259" key="1">
    <source>
        <dbReference type="Pfam" id="PF08389"/>
    </source>
</evidence>
<dbReference type="InterPro" id="IPR051345">
    <property type="entry name" value="Importin_beta-like_NTR"/>
</dbReference>
<evidence type="ECO:0000313" key="3">
    <source>
        <dbReference type="Proteomes" id="UP000886520"/>
    </source>
</evidence>
<dbReference type="InterPro" id="IPR011989">
    <property type="entry name" value="ARM-like"/>
</dbReference>
<dbReference type="InterPro" id="IPR057941">
    <property type="entry name" value="TPR_TNPO3_IPO13_2nd"/>
</dbReference>
<dbReference type="InterPro" id="IPR016024">
    <property type="entry name" value="ARM-type_fold"/>
</dbReference>
<feature type="domain" description="Exportin-1/Importin-beta-like" evidence="1">
    <location>
        <begin position="102"/>
        <end position="259"/>
    </location>
</feature>
<dbReference type="OrthoDB" id="435593at2759"/>
<keyword evidence="3" id="KW-1185">Reference proteome</keyword>
<name>A0A9D4U830_ADICA</name>
<dbReference type="GO" id="GO:0005737">
    <property type="term" value="C:cytoplasm"/>
    <property type="evidence" value="ECO:0007669"/>
    <property type="project" value="TreeGrafter"/>
</dbReference>
<dbReference type="Pfam" id="PF24139">
    <property type="entry name" value="TPR_TNPO3_IPO13_4th"/>
    <property type="match status" value="1"/>
</dbReference>
<reference evidence="2" key="1">
    <citation type="submission" date="2021-01" db="EMBL/GenBank/DDBJ databases">
        <title>Adiantum capillus-veneris genome.</title>
        <authorList>
            <person name="Fang Y."/>
            <person name="Liao Q."/>
        </authorList>
    </citation>
    <scope>NUCLEOTIDE SEQUENCE</scope>
    <source>
        <strain evidence="2">H3</strain>
        <tissue evidence="2">Leaf</tissue>
    </source>
</reference>
<proteinExistence type="predicted"/>
<gene>
    <name evidence="2" type="ORF">GOP47_0021412</name>
</gene>
<dbReference type="Gene3D" id="1.25.10.10">
    <property type="entry name" value="Leucine-rich Repeat Variant"/>
    <property type="match status" value="1"/>
</dbReference>
<dbReference type="GO" id="GO:0006606">
    <property type="term" value="P:protein import into nucleus"/>
    <property type="evidence" value="ECO:0007669"/>
    <property type="project" value="TreeGrafter"/>
</dbReference>
<dbReference type="InterPro" id="IPR058537">
    <property type="entry name" value="TPR_TNPO3_IPO13_4th"/>
</dbReference>
<protein>
    <recommendedName>
        <fullName evidence="1">Exportin-1/Importin-beta-like domain-containing protein</fullName>
    </recommendedName>
</protein>
<dbReference type="AlphaFoldDB" id="A0A9D4U830"/>
<organism evidence="2 3">
    <name type="scientific">Adiantum capillus-veneris</name>
    <name type="common">Maidenhair fern</name>
    <dbReference type="NCBI Taxonomy" id="13818"/>
    <lineage>
        <taxon>Eukaryota</taxon>
        <taxon>Viridiplantae</taxon>
        <taxon>Streptophyta</taxon>
        <taxon>Embryophyta</taxon>
        <taxon>Tracheophyta</taxon>
        <taxon>Polypodiopsida</taxon>
        <taxon>Polypodiidae</taxon>
        <taxon>Polypodiales</taxon>
        <taxon>Pteridineae</taxon>
        <taxon>Pteridaceae</taxon>
        <taxon>Vittarioideae</taxon>
        <taxon>Adiantum</taxon>
    </lineage>
</organism>
<dbReference type="EMBL" id="JABFUD020000021">
    <property type="protein sequence ID" value="KAI5062865.1"/>
    <property type="molecule type" value="Genomic_DNA"/>
</dbReference>
<dbReference type="PANTHER" id="PTHR12363:SF44">
    <property type="entry name" value="ARM REPEAT SUPERFAMILY PROTEIN"/>
    <property type="match status" value="1"/>
</dbReference>
<sequence length="1005" mass="110541">MEIPMHVAQAVQVLNHDSLSCNRVAANQWLVQFQHSDAAWDVATNILTFDPPHHIYGYELHLFAAQVLKRKIQSEGVALKAEFRSALQAALLVSAKKYSTGPPQLLTQVCLALSALVLRAVELKKPVEKLFASLSEIQGHGVGSHAILELLTVLPEEVIEENIVNATVNSERRWHFTQELLSHTGIVLEFLLKQTKDEVTPKPEVQEKHKKVLRSLLSWVRVGCFLEIPQNTVASHPLLGFVFSSLQAPALFDMAIEVLVELVSRHEALPQVLVLRMQWFKEALLLPAIENKNDRAISGLACLLAEIGQAAPMLITAGSHEAFILTDALLRCVAYPDHDWEIADSTLNFWCAIVEFILALNNEVEKKNALAAFTPVYALLLDTLFLRAKVSEDSAKELNETGSLPDGLIRFRRNLEELLTDICYLIGPTTFLAKVLNGSWTTDSEICWEIVEVRLFALNTVAEVILEYEQQFDLSIIMQLIRAMHTTQINVTPTLLHLVHKSAAEVVGSFSKLLCLNSTEVLPVLSFLASGIQIPAAASSSAIALRKLCEEVPFVANDSSNLEGLLWIGQGLHKMGLTLREEEDVVSAIGTVLALTSNEEVLNVSLKRVLEPSYKAIEALLKTDGKGSLRQHSASYSTTLEASVRALTRLGLILSHLPVANKSCQSVESPVLNVLRYFWPLLERVLASEHMENSNLAAAVCRALSFIIQASGQKFFALLSEVMGALCRNFVAVHSNEYYIRPAAVALEEFGHKEELGPLFIRTLSAFTEAEVIAAMNSSYACDQEPDVVEAYMGFTSAFLRCCPKNVLVAAGSLLETSFKKATIWCTAMHRGAALSAMSFMSRFLEAGASCLVTSGITVQELSFVDLCFKICAECGESAICGVFYALLGVSAMTRVHKASIILQQLSAVCHFSENTTWKPRLGWGALQAWLANVVQNLPAEYLRPGEAEQLIPSWLKAMAAASSDYYSQVASGRHMQGDGGRSLKRIVREFADVHRHTAPSFGSI</sequence>